<feature type="domain" description="Ig-like" evidence="7">
    <location>
        <begin position="187"/>
        <end position="265"/>
    </location>
</feature>
<feature type="transmembrane region" description="Helical" evidence="6">
    <location>
        <begin position="494"/>
        <end position="513"/>
    </location>
</feature>
<dbReference type="InterPro" id="IPR036179">
    <property type="entry name" value="Ig-like_dom_sf"/>
</dbReference>
<dbReference type="SMART" id="SM00408">
    <property type="entry name" value="IGc2"/>
    <property type="match status" value="3"/>
</dbReference>
<sequence>MSGDLFWMFERKIIPGTSIDRSLPAFPRYTIVGDPSLGEHNLQISDVSLEDDGLYECQVTPASSSEEPLRSTPARLTIRRPPVSVGINEGPLKTVSVTVASNISCTASGANPAARITWLKDGEQIEDGDKISTMPSPDPSMKLWDTKSVLLVTPALEDHGAIFECQAINAAIAEPMVQTLTLDVQHPPVVLVESIPSDIKEGISILLQCVVDANPRGVFYQWSKNGEPIPGDTNQIELSLEKSDNQAVIMCMASNSIGTSEGSLTLDVKYGPRFVDIPGETSVDEGEMAQLECSADGNPPATIKWTRIGSRATLSTMQRLQFDSVQSSDVGLYICQATVEGFDPIESYGRVDINSTSGRFTVTEEERETGYAGVLTISKVHQSDYTEYNCTMINAMGSAEAIIVLEQQGLDFFFYIIIFVVSVALLIFILSILFMVYCKRKLQRSSASSSSTDEDEKKVKVEIIRKLSDLQLSDEERRKLARLDSRQPEEHHPLLVMLSLLTTFQGGGILGMIPHTPFVNWFSYLHHMMMMMMWTVASHSVVLMSIWRPETDPIRQGKCRMDLTGMYNTRVLWVVVASRERCVF</sequence>
<name>A0A2G8JV15_STIJA</name>
<protein>
    <submittedName>
        <fullName evidence="8">Putative kin of IRRE-like protein 3</fullName>
    </submittedName>
</protein>
<reference evidence="8 9" key="1">
    <citation type="journal article" date="2017" name="PLoS Biol.">
        <title>The sea cucumber genome provides insights into morphological evolution and visceral regeneration.</title>
        <authorList>
            <person name="Zhang X."/>
            <person name="Sun L."/>
            <person name="Yuan J."/>
            <person name="Sun Y."/>
            <person name="Gao Y."/>
            <person name="Zhang L."/>
            <person name="Li S."/>
            <person name="Dai H."/>
            <person name="Hamel J.F."/>
            <person name="Liu C."/>
            <person name="Yu Y."/>
            <person name="Liu S."/>
            <person name="Lin W."/>
            <person name="Guo K."/>
            <person name="Jin S."/>
            <person name="Xu P."/>
            <person name="Storey K.B."/>
            <person name="Huan P."/>
            <person name="Zhang T."/>
            <person name="Zhou Y."/>
            <person name="Zhang J."/>
            <person name="Lin C."/>
            <person name="Li X."/>
            <person name="Xing L."/>
            <person name="Huo D."/>
            <person name="Sun M."/>
            <person name="Wang L."/>
            <person name="Mercier A."/>
            <person name="Li F."/>
            <person name="Yang H."/>
            <person name="Xiang J."/>
        </authorList>
    </citation>
    <scope>NUCLEOTIDE SEQUENCE [LARGE SCALE GENOMIC DNA]</scope>
    <source>
        <strain evidence="8">Shaxun</strain>
        <tissue evidence="8">Muscle</tissue>
    </source>
</reference>
<dbReference type="InterPro" id="IPR013162">
    <property type="entry name" value="CD80_C2-set"/>
</dbReference>
<dbReference type="AlphaFoldDB" id="A0A2G8JV15"/>
<feature type="domain" description="Ig-like" evidence="7">
    <location>
        <begin position="73"/>
        <end position="181"/>
    </location>
</feature>
<feature type="domain" description="Ig-like" evidence="7">
    <location>
        <begin position="1"/>
        <end position="70"/>
    </location>
</feature>
<keyword evidence="5" id="KW-0393">Immunoglobulin domain</keyword>
<evidence type="ECO:0000259" key="7">
    <source>
        <dbReference type="PROSITE" id="PS50835"/>
    </source>
</evidence>
<dbReference type="GO" id="GO:0005886">
    <property type="term" value="C:plasma membrane"/>
    <property type="evidence" value="ECO:0007669"/>
    <property type="project" value="TreeGrafter"/>
</dbReference>
<keyword evidence="6" id="KW-0812">Transmembrane</keyword>
<keyword evidence="2 6" id="KW-0472">Membrane</keyword>
<dbReference type="CDD" id="cd00096">
    <property type="entry name" value="Ig"/>
    <property type="match status" value="1"/>
</dbReference>
<dbReference type="Pfam" id="PF08205">
    <property type="entry name" value="C2-set_2"/>
    <property type="match status" value="1"/>
</dbReference>
<gene>
    <name evidence="8" type="ORF">BSL78_23567</name>
</gene>
<feature type="transmembrane region" description="Helical" evidence="6">
    <location>
        <begin position="412"/>
        <end position="437"/>
    </location>
</feature>
<dbReference type="Pfam" id="PF13927">
    <property type="entry name" value="Ig_3"/>
    <property type="match status" value="1"/>
</dbReference>
<evidence type="ECO:0000256" key="1">
    <source>
        <dbReference type="ARBA" id="ARBA00004479"/>
    </source>
</evidence>
<evidence type="ECO:0000256" key="6">
    <source>
        <dbReference type="SAM" id="Phobius"/>
    </source>
</evidence>
<keyword evidence="6" id="KW-1133">Transmembrane helix</keyword>
<feature type="transmembrane region" description="Helical" evidence="6">
    <location>
        <begin position="525"/>
        <end position="547"/>
    </location>
</feature>
<evidence type="ECO:0000256" key="5">
    <source>
        <dbReference type="ARBA" id="ARBA00023319"/>
    </source>
</evidence>
<dbReference type="Gene3D" id="2.60.40.10">
    <property type="entry name" value="Immunoglobulins"/>
    <property type="match status" value="5"/>
</dbReference>
<evidence type="ECO:0000313" key="8">
    <source>
        <dbReference type="EMBL" id="PIK39592.1"/>
    </source>
</evidence>
<dbReference type="SMART" id="SM00409">
    <property type="entry name" value="IG"/>
    <property type="match status" value="4"/>
</dbReference>
<dbReference type="STRING" id="307972.A0A2G8JV15"/>
<dbReference type="InterPro" id="IPR007110">
    <property type="entry name" value="Ig-like_dom"/>
</dbReference>
<comment type="subcellular location">
    <subcellularLocation>
        <location evidence="1">Membrane</location>
        <topology evidence="1">Single-pass type I membrane protein</topology>
    </subcellularLocation>
</comment>
<keyword evidence="4" id="KW-0325">Glycoprotein</keyword>
<dbReference type="PANTHER" id="PTHR11640:SF31">
    <property type="entry name" value="IRREGULAR CHIASM C-ROUGHEST PROTEIN-RELATED"/>
    <property type="match status" value="1"/>
</dbReference>
<evidence type="ECO:0000256" key="4">
    <source>
        <dbReference type="ARBA" id="ARBA00023180"/>
    </source>
</evidence>
<comment type="caution">
    <text evidence="8">The sequence shown here is derived from an EMBL/GenBank/DDBJ whole genome shotgun (WGS) entry which is preliminary data.</text>
</comment>
<dbReference type="InterPro" id="IPR003599">
    <property type="entry name" value="Ig_sub"/>
</dbReference>
<feature type="domain" description="Ig-like" evidence="7">
    <location>
        <begin position="272"/>
        <end position="338"/>
    </location>
</feature>
<evidence type="ECO:0000256" key="3">
    <source>
        <dbReference type="ARBA" id="ARBA00023157"/>
    </source>
</evidence>
<dbReference type="InterPro" id="IPR013783">
    <property type="entry name" value="Ig-like_fold"/>
</dbReference>
<dbReference type="GO" id="GO:0050839">
    <property type="term" value="F:cell adhesion molecule binding"/>
    <property type="evidence" value="ECO:0007669"/>
    <property type="project" value="TreeGrafter"/>
</dbReference>
<dbReference type="GO" id="GO:0005911">
    <property type="term" value="C:cell-cell junction"/>
    <property type="evidence" value="ECO:0007669"/>
    <property type="project" value="TreeGrafter"/>
</dbReference>
<dbReference type="PANTHER" id="PTHR11640">
    <property type="entry name" value="NEPHRIN"/>
    <property type="match status" value="1"/>
</dbReference>
<proteinExistence type="predicted"/>
<accession>A0A2G8JV15</accession>
<organism evidence="8 9">
    <name type="scientific">Stichopus japonicus</name>
    <name type="common">Sea cucumber</name>
    <dbReference type="NCBI Taxonomy" id="307972"/>
    <lineage>
        <taxon>Eukaryota</taxon>
        <taxon>Metazoa</taxon>
        <taxon>Echinodermata</taxon>
        <taxon>Eleutherozoa</taxon>
        <taxon>Echinozoa</taxon>
        <taxon>Holothuroidea</taxon>
        <taxon>Aspidochirotacea</taxon>
        <taxon>Aspidochirotida</taxon>
        <taxon>Stichopodidae</taxon>
        <taxon>Apostichopus</taxon>
    </lineage>
</organism>
<dbReference type="PROSITE" id="PS50835">
    <property type="entry name" value="IG_LIKE"/>
    <property type="match status" value="4"/>
</dbReference>
<keyword evidence="3" id="KW-1015">Disulfide bond</keyword>
<dbReference type="Proteomes" id="UP000230750">
    <property type="component" value="Unassembled WGS sequence"/>
</dbReference>
<dbReference type="SUPFAM" id="SSF48726">
    <property type="entry name" value="Immunoglobulin"/>
    <property type="match status" value="4"/>
</dbReference>
<evidence type="ECO:0000313" key="9">
    <source>
        <dbReference type="Proteomes" id="UP000230750"/>
    </source>
</evidence>
<evidence type="ECO:0000256" key="2">
    <source>
        <dbReference type="ARBA" id="ARBA00023136"/>
    </source>
</evidence>
<dbReference type="GO" id="GO:0098609">
    <property type="term" value="P:cell-cell adhesion"/>
    <property type="evidence" value="ECO:0007669"/>
    <property type="project" value="TreeGrafter"/>
</dbReference>
<dbReference type="EMBL" id="MRZV01001223">
    <property type="protein sequence ID" value="PIK39592.1"/>
    <property type="molecule type" value="Genomic_DNA"/>
</dbReference>
<dbReference type="InterPro" id="IPR003598">
    <property type="entry name" value="Ig_sub2"/>
</dbReference>
<dbReference type="InterPro" id="IPR051275">
    <property type="entry name" value="Cell_adhesion_signaling"/>
</dbReference>
<dbReference type="OrthoDB" id="6413693at2759"/>
<keyword evidence="9" id="KW-1185">Reference proteome</keyword>